<protein>
    <submittedName>
        <fullName evidence="2">Histidine phosphotransferase family protein</fullName>
    </submittedName>
</protein>
<accession>A0ABP7E0G0</accession>
<dbReference type="Gene3D" id="1.10.287.130">
    <property type="match status" value="1"/>
</dbReference>
<evidence type="ECO:0000313" key="2">
    <source>
        <dbReference type="EMBL" id="GAA3712674.1"/>
    </source>
</evidence>
<organism evidence="2 3">
    <name type="scientific">Sphingomonas cynarae</name>
    <dbReference type="NCBI Taxonomy" id="930197"/>
    <lineage>
        <taxon>Bacteria</taxon>
        <taxon>Pseudomonadati</taxon>
        <taxon>Pseudomonadota</taxon>
        <taxon>Alphaproteobacteria</taxon>
        <taxon>Sphingomonadales</taxon>
        <taxon>Sphingomonadaceae</taxon>
        <taxon>Sphingomonas</taxon>
    </lineage>
</organism>
<dbReference type="Pfam" id="PF10090">
    <property type="entry name" value="HPTransfase"/>
    <property type="match status" value="1"/>
</dbReference>
<dbReference type="Gene3D" id="3.30.565.10">
    <property type="entry name" value="Histidine kinase-like ATPase, C-terminal domain"/>
    <property type="match status" value="1"/>
</dbReference>
<evidence type="ECO:0000259" key="1">
    <source>
        <dbReference type="Pfam" id="PF10090"/>
    </source>
</evidence>
<dbReference type="RefSeq" id="WP_344693415.1">
    <property type="nucleotide sequence ID" value="NZ_BAABBF010000004.1"/>
</dbReference>
<name>A0ABP7E0G0_9SPHN</name>
<feature type="domain" description="Histidine phosphotransferase ChpT C-terminal" evidence="1">
    <location>
        <begin position="81"/>
        <end position="202"/>
    </location>
</feature>
<dbReference type="InterPro" id="IPR018762">
    <property type="entry name" value="ChpT_C"/>
</dbReference>
<comment type="caution">
    <text evidence="2">The sequence shown here is derived from an EMBL/GenBank/DDBJ whole genome shotgun (WGS) entry which is preliminary data.</text>
</comment>
<dbReference type="InterPro" id="IPR036890">
    <property type="entry name" value="HATPase_C_sf"/>
</dbReference>
<dbReference type="Proteomes" id="UP001500523">
    <property type="component" value="Unassembled WGS sequence"/>
</dbReference>
<gene>
    <name evidence="2" type="ORF">GCM10022268_21880</name>
</gene>
<reference evidence="3" key="1">
    <citation type="journal article" date="2019" name="Int. J. Syst. Evol. Microbiol.">
        <title>The Global Catalogue of Microorganisms (GCM) 10K type strain sequencing project: providing services to taxonomists for standard genome sequencing and annotation.</title>
        <authorList>
            <consortium name="The Broad Institute Genomics Platform"/>
            <consortium name="The Broad Institute Genome Sequencing Center for Infectious Disease"/>
            <person name="Wu L."/>
            <person name="Ma J."/>
        </authorList>
    </citation>
    <scope>NUCLEOTIDE SEQUENCE [LARGE SCALE GENOMIC DNA]</scope>
    <source>
        <strain evidence="3">JCM 17498</strain>
    </source>
</reference>
<keyword evidence="3" id="KW-1185">Reference proteome</keyword>
<proteinExistence type="predicted"/>
<evidence type="ECO:0000313" key="3">
    <source>
        <dbReference type="Proteomes" id="UP001500523"/>
    </source>
</evidence>
<dbReference type="EMBL" id="BAABBF010000004">
    <property type="protein sequence ID" value="GAA3712674.1"/>
    <property type="molecule type" value="Genomic_DNA"/>
</dbReference>
<sequence length="216" mass="22808">MTISPVDFASLLCSRLCHDLLSPVGALNNGLELLADETDPAMRQRCMELLSDSARTSANKLKFFRLAFGAAGGFGETVDPREARAAIEGLLSDAKRTKLGWLVEADALPKAAVKAMLNLTLIANEALVRGGTLDIGAEEEDGRLEIVVRIAGPRIILDPELRRMLTEGTAADGVTSRLAAAFMVHTLVAEGDGQVMVSDQGEGVMIFGATMAVLAG</sequence>